<dbReference type="EC" id="2.6.1.50" evidence="1"/>
<dbReference type="GO" id="GO:0000271">
    <property type="term" value="P:polysaccharide biosynthetic process"/>
    <property type="evidence" value="ECO:0007669"/>
    <property type="project" value="TreeGrafter"/>
</dbReference>
<organism evidence="1">
    <name type="scientific">uncultured microorganism</name>
    <dbReference type="NCBI Taxonomy" id="358574"/>
    <lineage>
        <taxon>unclassified sequences</taxon>
        <taxon>environmental samples</taxon>
    </lineage>
</organism>
<dbReference type="InterPro" id="IPR000653">
    <property type="entry name" value="DegT/StrS_aminotransferase"/>
</dbReference>
<dbReference type="PANTHER" id="PTHR30244">
    <property type="entry name" value="TRANSAMINASE"/>
    <property type="match status" value="1"/>
</dbReference>
<dbReference type="Gene3D" id="3.90.1150.10">
    <property type="entry name" value="Aspartate Aminotransferase, domain 1"/>
    <property type="match status" value="1"/>
</dbReference>
<dbReference type="GO" id="GO:0030170">
    <property type="term" value="F:pyridoxal phosphate binding"/>
    <property type="evidence" value="ECO:0007669"/>
    <property type="project" value="TreeGrafter"/>
</dbReference>
<dbReference type="InterPro" id="IPR015421">
    <property type="entry name" value="PyrdxlP-dep_Trfase_major"/>
</dbReference>
<keyword evidence="1" id="KW-0032">Aminotransferase</keyword>
<feature type="non-terminal residue" evidence="1">
    <location>
        <position position="1"/>
    </location>
</feature>
<dbReference type="InterPro" id="IPR015424">
    <property type="entry name" value="PyrdxlP-dep_Trfase"/>
</dbReference>
<dbReference type="SUPFAM" id="SSF53383">
    <property type="entry name" value="PLP-dependent transferases"/>
    <property type="match status" value="1"/>
</dbReference>
<dbReference type="Pfam" id="PF01041">
    <property type="entry name" value="DegT_DnrJ_EryC1"/>
    <property type="match status" value="1"/>
</dbReference>
<dbReference type="Gene3D" id="3.40.640.10">
    <property type="entry name" value="Type I PLP-dependent aspartate aminotransferase-like (Major domain)"/>
    <property type="match status" value="1"/>
</dbReference>
<dbReference type="InterPro" id="IPR015422">
    <property type="entry name" value="PyrdxlP-dep_Trfase_small"/>
</dbReference>
<name>F8UI16_9ZZZZ</name>
<dbReference type="GO" id="GO:0047310">
    <property type="term" value="F:glutamine-scyllo-inositol transaminase activity"/>
    <property type="evidence" value="ECO:0007669"/>
    <property type="project" value="UniProtKB-EC"/>
</dbReference>
<dbReference type="EMBL" id="JF805289">
    <property type="protein sequence ID" value="AEI30673.1"/>
    <property type="molecule type" value="Genomic_DNA"/>
</dbReference>
<proteinExistence type="predicted"/>
<dbReference type="CDD" id="cd00616">
    <property type="entry name" value="AHBA_syn"/>
    <property type="match status" value="1"/>
</dbReference>
<reference evidence="1" key="1">
    <citation type="submission" date="2011-04" db="EMBL/GenBank/DDBJ databases">
        <title>Taxonomic and functional metagenomic profiling of the microbial community in the anoxic sediment of a brackish shallow lake (Laguna de Carrizo Central Spain).</title>
        <authorList>
            <consortium name="CONSOLIDER consortium CSD2007-00005"/>
            <person name="Guazzaroni M.-E."/>
            <person name="Richter M."/>
            <person name="Garcia-Salamanca A."/>
            <person name="Yarza P."/>
            <person name="Ferrer M."/>
        </authorList>
    </citation>
    <scope>NUCLEOTIDE SEQUENCE</scope>
</reference>
<feature type="non-terminal residue" evidence="1">
    <location>
        <position position="261"/>
    </location>
</feature>
<accession>F8UI16</accession>
<protein>
    <submittedName>
        <fullName evidence="1">DegT/DnrJ/EryC1/StrS aminotransferase</fullName>
        <ecNumber evidence="1">2.6.1.50</ecNumber>
    </submittedName>
</protein>
<dbReference type="PANTHER" id="PTHR30244:SF34">
    <property type="entry name" value="DTDP-4-AMINO-4,6-DIDEOXYGALACTOSE TRANSAMINASE"/>
    <property type="match status" value="1"/>
</dbReference>
<keyword evidence="1" id="KW-0808">Transferase</keyword>
<sequence>SYWSGGPEVTRLEKTIAAFVGRKYAVTFNSGTTAQFALMLAIGVHAGDEVIVPSFTYISTANAVLFAGGKPVWADIENHTFGLDAEDVRRKITPRTKAIMPIHFAGCPCADIDQLVKIAKLHHLRLIEDAAQSLGSKLNGQMVGSFGDAAMFSFCHDKVITAGEGGIAVTDSNSIYQKLQAIRQNYSFRMSTLTASLVLAQFGRIKQHIAARRKIAAKYHQLLNGIDGIRLPVVPTGGRHIFQKYTIRIDPRLRNRLADYL</sequence>
<evidence type="ECO:0000313" key="1">
    <source>
        <dbReference type="EMBL" id="AEI30673.1"/>
    </source>
</evidence>
<gene>
    <name evidence="1" type="ORF">LDC_03718</name>
</gene>
<dbReference type="AlphaFoldDB" id="F8UI16"/>